<dbReference type="Pfam" id="PF05569">
    <property type="entry name" value="Peptidase_M56"/>
    <property type="match status" value="1"/>
</dbReference>
<keyword evidence="1" id="KW-0472">Membrane</keyword>
<sequence>MYRFNRIYLLGSLILSYIIPFVTITVQKTPAKQPQLIIEETIQETVSVTTAQESFDWTNVFWLVYVAVTSFFLIKNTLSIIAIKRIRGEKQSYQNYNIIFTEKKQSPFSFWNTIYMGKDYMKNGTIDPRIFLHEKSHIDQKHSIDLAIVHLVKIFTWFNPVLFLYKKAIVTNHEFLADEAVLNSNFNIKDYQNLILEEIVNCQNLPLTHSFNFNNTKKRFIMMKAQKSKFSLARKTLGVTTLIAATALLSERIYANESVKKDNSTEIISSSTQKDLTTKEKIKNLVSEPITVSSNEREQQENVSIASELKKETLKTVSDTISPKANNEGKNTISQEEQDKDLVKAEYPEGRNTLLSKINKETDIGSVQPQKGTIQSIASVYIDATGKTTKVTTEGDNEAFNKAFLKTITAISNETTWKPATKNGQAVASVIKIPAKITFAQQ</sequence>
<dbReference type="Gene3D" id="3.30.1150.10">
    <property type="match status" value="1"/>
</dbReference>
<dbReference type="PANTHER" id="PTHR34978:SF3">
    <property type="entry name" value="SLR0241 PROTEIN"/>
    <property type="match status" value="1"/>
</dbReference>
<evidence type="ECO:0000259" key="2">
    <source>
        <dbReference type="Pfam" id="PF05569"/>
    </source>
</evidence>
<dbReference type="Proteomes" id="UP000092651">
    <property type="component" value="Unassembled WGS sequence"/>
</dbReference>
<proteinExistence type="predicted"/>
<keyword evidence="4" id="KW-1185">Reference proteome</keyword>
<dbReference type="EMBL" id="MAYH01000049">
    <property type="protein sequence ID" value="OCA68423.1"/>
    <property type="molecule type" value="Genomic_DNA"/>
</dbReference>
<dbReference type="RefSeq" id="WP_065396295.1">
    <property type="nucleotide sequence ID" value="NZ_MAYH01000049.1"/>
</dbReference>
<name>A0A1B8Z9Y0_9FLAO</name>
<protein>
    <recommendedName>
        <fullName evidence="2">Peptidase M56 domain-containing protein</fullName>
    </recommendedName>
</protein>
<keyword evidence="1" id="KW-1133">Transmembrane helix</keyword>
<accession>A0A1B8Z9Y0</accession>
<feature type="domain" description="Peptidase M56" evidence="2">
    <location>
        <begin position="47"/>
        <end position="222"/>
    </location>
</feature>
<organism evidence="3 4">
    <name type="scientific">Chryseobacterium artocarpi</name>
    <dbReference type="NCBI Taxonomy" id="1414727"/>
    <lineage>
        <taxon>Bacteria</taxon>
        <taxon>Pseudomonadati</taxon>
        <taxon>Bacteroidota</taxon>
        <taxon>Flavobacteriia</taxon>
        <taxon>Flavobacteriales</taxon>
        <taxon>Weeksellaceae</taxon>
        <taxon>Chryseobacterium group</taxon>
        <taxon>Chryseobacterium</taxon>
    </lineage>
</organism>
<feature type="transmembrane region" description="Helical" evidence="1">
    <location>
        <begin position="60"/>
        <end position="83"/>
    </location>
</feature>
<dbReference type="InterPro" id="IPR008756">
    <property type="entry name" value="Peptidase_M56"/>
</dbReference>
<reference evidence="3 4" key="1">
    <citation type="submission" date="2016-07" db="EMBL/GenBank/DDBJ databases">
        <authorList>
            <person name="Jeong J.-J."/>
            <person name="Kim D.W."/>
            <person name="Sang M.K."/>
            <person name="Choi I.-G."/>
            <person name="Kim K.D."/>
        </authorList>
    </citation>
    <scope>NUCLEOTIDE SEQUENCE [LARGE SCALE GENOMIC DNA]</scope>
    <source>
        <strain evidence="3 4">UTM-3</strain>
    </source>
</reference>
<evidence type="ECO:0000256" key="1">
    <source>
        <dbReference type="SAM" id="Phobius"/>
    </source>
</evidence>
<evidence type="ECO:0000313" key="3">
    <source>
        <dbReference type="EMBL" id="OCA68423.1"/>
    </source>
</evidence>
<dbReference type="PANTHER" id="PTHR34978">
    <property type="entry name" value="POSSIBLE SENSOR-TRANSDUCER PROTEIN BLAR"/>
    <property type="match status" value="1"/>
</dbReference>
<gene>
    <name evidence="3" type="ORF">BBI01_18430</name>
</gene>
<evidence type="ECO:0000313" key="4">
    <source>
        <dbReference type="Proteomes" id="UP000092651"/>
    </source>
</evidence>
<dbReference type="AlphaFoldDB" id="A0A1B8Z9Y0"/>
<dbReference type="InterPro" id="IPR052173">
    <property type="entry name" value="Beta-lactam_resp_regulator"/>
</dbReference>
<keyword evidence="1" id="KW-0812">Transmembrane</keyword>
<comment type="caution">
    <text evidence="3">The sequence shown here is derived from an EMBL/GenBank/DDBJ whole genome shotgun (WGS) entry which is preliminary data.</text>
</comment>
<feature type="transmembrane region" description="Helical" evidence="1">
    <location>
        <begin position="7"/>
        <end position="26"/>
    </location>
</feature>